<feature type="region of interest" description="Disordered" evidence="1">
    <location>
        <begin position="2459"/>
        <end position="2508"/>
    </location>
</feature>
<dbReference type="InterPro" id="IPR007480">
    <property type="entry name" value="DUF529"/>
</dbReference>
<evidence type="ECO:0000313" key="3">
    <source>
        <dbReference type="EMBL" id="SVP93570.1"/>
    </source>
</evidence>
<gene>
    <name evidence="3" type="ORF">TAT_000256300</name>
    <name evidence="2" type="ORF">TAV_000256300</name>
</gene>
<reference evidence="2" key="1">
    <citation type="submission" date="2018-07" db="EMBL/GenBank/DDBJ databases">
        <authorList>
            <person name="Quirk P.G."/>
            <person name="Krulwich T.A."/>
        </authorList>
    </citation>
    <scope>NUCLEOTIDE SEQUENCE</scope>
    <source>
        <strain evidence="2">Anand</strain>
    </source>
</reference>
<feature type="compositionally biased region" description="Low complexity" evidence="1">
    <location>
        <begin position="241"/>
        <end position="254"/>
    </location>
</feature>
<dbReference type="SUPFAM" id="SSF110296">
    <property type="entry name" value="Oligoxyloglucan reducing end-specific cellobiohydrolase"/>
    <property type="match status" value="1"/>
</dbReference>
<dbReference type="VEuPathDB" id="PiroplasmaDB:TA03385"/>
<dbReference type="EMBL" id="UIVT01000003">
    <property type="protein sequence ID" value="SVP93570.1"/>
    <property type="molecule type" value="Genomic_DNA"/>
</dbReference>
<proteinExistence type="predicted"/>
<dbReference type="Pfam" id="PF04385">
    <property type="entry name" value="FAINT"/>
    <property type="match status" value="18"/>
</dbReference>
<dbReference type="EMBL" id="UIVS01000003">
    <property type="protein sequence ID" value="SVP92765.1"/>
    <property type="molecule type" value="Genomic_DNA"/>
</dbReference>
<protein>
    <submittedName>
        <fullName evidence="2">SfiI-subtelomeric related protein family member, putative</fullName>
    </submittedName>
</protein>
<sequence length="3009" mass="337966">MDVAGKDPDQGLGEIRIDNIVNRDWYQCRSGNSSATPGTKTEAKPAVTPVSLDISKTKDTNQFEYVKDGESHKYTPKAGSVFNKATKGNTAIWESSNDVYSILARTKSKDKEINVALLLQNDTFVLLHSSDKGKNWKDLTPDRHDVKKLKFFGEVDTELTKSDFTVTIVDYSYEFTFKPGIKCKKVKLGDDDVWKPSDDPKFSEITKFQLGLISNSFFVVNNKSESKKLEINETQPKEGPEGTPSTGTGTKGTPVTLDISKNKGTSEFDYSKDDKIYTFTAKSGFKFSKLSQGTKDIWEPKDNVCGTKVIFIDEKVKYVSILLTNNMFTLFHLDGNEWKDITKDRYEVSKLKFFGENDTELKSSDYTVTIVDYSYRYTFNTGVNCKKIMYADVDVWKHTDDPKFSTITAFDLGLVSNNFFVKNQSEFKKLDFKPTQPKATTVTKSEGEATQGKEALVKSSVSPKGTPVGVDLNATQSTSEFEYTDENGVVTFKPKDDNLFNKVTQGSTDIWESKDDVFGTLVRIKVTKNIKYLAILLTNNMFTLFHLDNGEWKDITKDRYDVSKLKFFGDNDSVISKTDYTVNIVFLSYEFTFNSDVKCKKIKLAHDDVWKHTDDSNYSDIKSFSLGLSSNTFFVKNQSDKSKKVEFTPTQAKATPVTKVESEPVEAMVTPKSAPLTSAVSAPLTSVTKPAPKGTPVSLDIEKTQSTTEFEYTDKDGVVTYKVKSGHVFNKVTKGTTVIWDSKDVFGTLVRIMTIKGVKYVAILLDNNMFKLFKQEGNEWTDITSNSHDITKLKFFGDNDTELKSSDYKVDLVDLSYTYTFNDGINCRKVKLGEDDVWKDTDDTKFSEIKSFRLGLVSNTFYVLNDKNESKKIDFKPTQATAELVSPTSVQQTSLAILAEPAPPKAAVTVIAPIGKPRPSKTPEVAAGPRTAITLDIGDKASNSAIDFKEDYLKNVMVFSAMDKYVFNKIVKTTRSSCCGSNCCGSNCCGSETVIWEAKNQTEHFHTVYVDGLGTFSKTKNLSLHLCNGNFIHLNGSDSGPWSESPALVDLDVSISNSNIKVDYFKKDNFRIYVAKPGYTIRKVMKSKKCSSDCICSPKVIWEAHKEHALKVVLMGSKKEPKHLAVLLESGGLTLLSKSGKGEPWEDITSSKNNINDLKMYAMAEKETMELHRGHYSITLFNGFYGYLFYEGVGCVKVTHKGKTIWDLKEEGDFGCLKGVFLDLKSNKFNVMNDDDRCWVCEQVRKVNPVTLDISSKASTDDFDFTVDHNRNIMIYTSKGNAMFNQVKDVSLIWNTNDSKKYATKVFADGVGICSSTKNVSIYLLNGDILHFGKSDEDKWSTNPSKICLDVSKTSSTIGYDFVHHGESRTFTPKPGYLFKTVMLSSSWTWLVCGSSCCNSGCLGDHTFWEAQKDEECSTKVTVYGVETTVTNINIFLKNNEVKHFHKADGKWVSETSIVLDIEKNKDNDLFEYRSTRNFGHFNPKANLTIEKIVKTYKSNCCVSTCCDRTCCGSIDEHEIWTATPEDHGLKAVLMGSGKDEKFISILLKSGNFVLLRKCGKGECWEDITQEKSDFSGIKMYSLEEGTSNYHLLTDTDYDPIIFESRYGYEFKDGVKCVKITYNDKLLWSHTDDPEFGYLKGLYLDLPKDQFSVTNLKDQTKHLTKARVFLDIQKKVSTDKFAYLKDDDCEKYTPSDGYVFKKISKGSTVIWESEDNIHSTLARTKISKDGIYLAILFTNRNFKLFKEEDKRWTDITSQRSDITKLTFLGDKDTKLKASDYTVTIADYSYRFTFKAGVKCKKVTYNDDDVWKPSDDPKYSEIKSFSLGLCSNSFIVKNQSDQLKNLDFKATPAKATQVTKPAETKPVEAKTVTLTSVTKPAVTPVSADISKTQSTNEFEYTDESGVVTYKPKDNRVFDKVFQGTTDIWQSKNNVYGTLVRIKTTKNIKYLAVLLTNNMFTLFHLDDNTWKDITSQRYDVSKLKFFGESDTELKSSDYSVNIFFLSYEFTFKSGVKCKKIMLAHDDVWKHTDDTNYSDIKSFSLGLSSNTFFVKNQSDQSKKLEFKPTEVTKVTVDINATQSTDEFDYTDENGVVTYKVKSDHVFSKITQGTTDIWEAKNDVNAILVRTKTSKGVKFLVVLLTNNMFTVFNEEAGKWQDVTSKRHDVTKLKFFGDNDVELSRTDYTVSIVDLSFAHVFNSGVKCKKIMLGDDELWKHTDDTNFAEIKSFSLGLASNSFFAKNQSDQLKKIERALEGESESMVTPTIVSQVSTPLTSAVTTPTKVTADISKTETTNEFEYTDDNGVVTYKPKDNHVFDKVTDGTKVVWESKNNIYGTLVRIKVTKNIKYLAVLLTNNMFTLFHLDDNTWKDITSQRYDVSKLKFFGESDTELKSSDYSVNIFFLSYEFTFKSGVKCKKIMLAHDDVWKHTDDTNYSDIKSFSLGLTSNTFFVKNQSDKSKKVDFKPTQAKEGQETKGVSEPEVTPMTAQQTSSVSPPKATPSTDTGTKTPAVTPVTVDISKTQSTDKFDYSKDGDCGKYTPKDNHVFNKVVDGTTGIWESKDNIHSKLVRSKTKEDGKYLAILLTDNSLKLFKQDSGKNKPWVDITSQRHDLMKLKFLGDNDAEIKSTDYTVTLVDYSYEFKFNAGIKCKKVKLGDDDVWKHTDDTKFSEITKFQLGLISNSFFVVNKSESKKLEFKPSQTEATPVTKTEATPVTKTEAKITPVSVDVDKTKNTNDFDYSLERGFVTYTPKSGNVFNKVTKGNTAIWESSNDIFGTLVMSKTDKENVHLAILLDNYSYVLLHSSDKGKNWTNITDDRHDVKKLKFFGENDAELKSSDYKVKLVDLSYQYTFNTGVKCKKIKLGEEDVWKHSDDPNFESITMFHLGLISNNFFVKNSSEFKKLEFKPTQAKPAEQPKAAATTPAAKPAEAKPEAKPTAKPAGSAAEQAKASPAAKPEAKPAEQTKPKATPEAKPETKPAGTTAAQPKAPPATTPAAKSAQATPAGQPTKPSAK</sequence>
<feature type="region of interest" description="Disordered" evidence="1">
    <location>
        <begin position="229"/>
        <end position="258"/>
    </location>
</feature>
<organism evidence="2">
    <name type="scientific">Theileria annulata</name>
    <dbReference type="NCBI Taxonomy" id="5874"/>
    <lineage>
        <taxon>Eukaryota</taxon>
        <taxon>Sar</taxon>
        <taxon>Alveolata</taxon>
        <taxon>Apicomplexa</taxon>
        <taxon>Aconoidasida</taxon>
        <taxon>Piroplasmida</taxon>
        <taxon>Theileriidae</taxon>
        <taxon>Theileria</taxon>
    </lineage>
</organism>
<feature type="compositionally biased region" description="Polar residues" evidence="1">
    <location>
        <begin position="2483"/>
        <end position="2507"/>
    </location>
</feature>
<evidence type="ECO:0000256" key="1">
    <source>
        <dbReference type="SAM" id="MobiDB-lite"/>
    </source>
</evidence>
<name>A0A3B0MSY1_THEAN</name>
<feature type="compositionally biased region" description="Basic and acidic residues" evidence="1">
    <location>
        <begin position="2952"/>
        <end position="2972"/>
    </location>
</feature>
<feature type="region of interest" description="Disordered" evidence="1">
    <location>
        <begin position="2902"/>
        <end position="3009"/>
    </location>
</feature>
<accession>A0A3B0MSY1</accession>
<feature type="compositionally biased region" description="Low complexity" evidence="1">
    <location>
        <begin position="2973"/>
        <end position="2982"/>
    </location>
</feature>
<dbReference type="VEuPathDB" id="PiroplasmaDB:TA16055"/>
<feature type="compositionally biased region" description="Basic and acidic residues" evidence="1">
    <location>
        <begin position="229"/>
        <end position="240"/>
    </location>
</feature>
<feature type="compositionally biased region" description="Low complexity" evidence="1">
    <location>
        <begin position="2933"/>
        <end position="2951"/>
    </location>
</feature>
<evidence type="ECO:0000313" key="2">
    <source>
        <dbReference type="EMBL" id="SVP92765.1"/>
    </source>
</evidence>
<feature type="compositionally biased region" description="Low complexity" evidence="1">
    <location>
        <begin position="2902"/>
        <end position="2923"/>
    </location>
</feature>
<feature type="compositionally biased region" description="Low complexity" evidence="1">
    <location>
        <begin position="2989"/>
        <end position="3002"/>
    </location>
</feature>